<dbReference type="EMBL" id="JABEQJ010000060">
    <property type="protein sequence ID" value="MBB2162819.1"/>
    <property type="molecule type" value="Genomic_DNA"/>
</dbReference>
<comment type="caution">
    <text evidence="1">The sequence shown here is derived from an EMBL/GenBank/DDBJ whole genome shotgun (WGS) entry which is preliminary data.</text>
</comment>
<accession>A0A7W4IH68</accession>
<organism evidence="1 2">
    <name type="scientific">Gluconacetobacter sacchari</name>
    <dbReference type="NCBI Taxonomy" id="92759"/>
    <lineage>
        <taxon>Bacteria</taxon>
        <taxon>Pseudomonadati</taxon>
        <taxon>Pseudomonadota</taxon>
        <taxon>Alphaproteobacteria</taxon>
        <taxon>Acetobacterales</taxon>
        <taxon>Acetobacteraceae</taxon>
        <taxon>Gluconacetobacter</taxon>
    </lineage>
</organism>
<reference evidence="1 2" key="1">
    <citation type="submission" date="2020-04" db="EMBL/GenBank/DDBJ databases">
        <title>Description of novel Gluconacetobacter.</title>
        <authorList>
            <person name="Sombolestani A."/>
        </authorList>
    </citation>
    <scope>NUCLEOTIDE SEQUENCE [LARGE SCALE GENOMIC DNA]</scope>
    <source>
        <strain evidence="1 2">LMG 19747</strain>
    </source>
</reference>
<dbReference type="Proteomes" id="UP000589085">
    <property type="component" value="Unassembled WGS sequence"/>
</dbReference>
<proteinExistence type="predicted"/>
<evidence type="ECO:0000313" key="1">
    <source>
        <dbReference type="EMBL" id="MBB2162819.1"/>
    </source>
</evidence>
<gene>
    <name evidence="1" type="ORF">HLH48_22275</name>
</gene>
<name>A0A7W4IH68_9PROT</name>
<evidence type="ECO:0000313" key="2">
    <source>
        <dbReference type="Proteomes" id="UP000589085"/>
    </source>
</evidence>
<dbReference type="AlphaFoldDB" id="A0A7W4IH68"/>
<protein>
    <submittedName>
        <fullName evidence="1">Uncharacterized protein</fullName>
    </submittedName>
</protein>
<dbReference type="RefSeq" id="WP_182999633.1">
    <property type="nucleotide sequence ID" value="NZ_JABEQJ010000060.1"/>
</dbReference>
<sequence length="122" mass="14257">MPRISNVIRLQFPKSAAQSERLERLARGKRIINVGIIVIKDENRFQEQRAWRTLFGLYQDCASVRWSKGFKKTPGKEFLGKMHPERLTVFLNEALPLVEQRRAIIRVNGERVRRGLRNVMVA</sequence>